<proteinExistence type="predicted"/>
<evidence type="ECO:0000313" key="2">
    <source>
        <dbReference type="Proteomes" id="UP000177480"/>
    </source>
</evidence>
<organism evidence="1 2">
    <name type="scientific">Candidatus Ryanbacteria bacterium RIFCSPHIGHO2_01_FULL_45_22</name>
    <dbReference type="NCBI Taxonomy" id="1802114"/>
    <lineage>
        <taxon>Bacteria</taxon>
        <taxon>Candidatus Ryaniibacteriota</taxon>
    </lineage>
</organism>
<dbReference type="EMBL" id="MHNK01000002">
    <property type="protein sequence ID" value="OGZ44506.1"/>
    <property type="molecule type" value="Genomic_DNA"/>
</dbReference>
<name>A0A1G2G2I7_9BACT</name>
<dbReference type="Proteomes" id="UP000177480">
    <property type="component" value="Unassembled WGS sequence"/>
</dbReference>
<sequence length="69" mass="8125">MSHVSDARFQIFEEAREAVIKLKTLKPFLMPRDEETLELLMDKELMAHLAKSLKEMEKGKLEPIERILK</sequence>
<evidence type="ECO:0000313" key="1">
    <source>
        <dbReference type="EMBL" id="OGZ44506.1"/>
    </source>
</evidence>
<accession>A0A1G2G2I7</accession>
<protein>
    <submittedName>
        <fullName evidence="1">Uncharacterized protein</fullName>
    </submittedName>
</protein>
<gene>
    <name evidence="1" type="ORF">A2719_05285</name>
</gene>
<reference evidence="1 2" key="1">
    <citation type="journal article" date="2016" name="Nat. Commun.">
        <title>Thousands of microbial genomes shed light on interconnected biogeochemical processes in an aquifer system.</title>
        <authorList>
            <person name="Anantharaman K."/>
            <person name="Brown C.T."/>
            <person name="Hug L.A."/>
            <person name="Sharon I."/>
            <person name="Castelle C.J."/>
            <person name="Probst A.J."/>
            <person name="Thomas B.C."/>
            <person name="Singh A."/>
            <person name="Wilkins M.J."/>
            <person name="Karaoz U."/>
            <person name="Brodie E.L."/>
            <person name="Williams K.H."/>
            <person name="Hubbard S.S."/>
            <person name="Banfield J.F."/>
        </authorList>
    </citation>
    <scope>NUCLEOTIDE SEQUENCE [LARGE SCALE GENOMIC DNA]</scope>
</reference>
<comment type="caution">
    <text evidence="1">The sequence shown here is derived from an EMBL/GenBank/DDBJ whole genome shotgun (WGS) entry which is preliminary data.</text>
</comment>
<dbReference type="AlphaFoldDB" id="A0A1G2G2I7"/>